<dbReference type="Gene3D" id="1.10.1530.10">
    <property type="match status" value="1"/>
</dbReference>
<dbReference type="SUPFAM" id="SSF89733">
    <property type="entry name" value="L-sulfolactate dehydrogenase-like"/>
    <property type="match status" value="1"/>
</dbReference>
<dbReference type="AlphaFoldDB" id="A0A6I6IPL8"/>
<dbReference type="InterPro" id="IPR043143">
    <property type="entry name" value="Mal/L-sulf/L-lact_DH-like_NADP"/>
</dbReference>
<gene>
    <name evidence="3" type="ORF">EI983_10305</name>
</gene>
<dbReference type="EMBL" id="CP034348">
    <property type="protein sequence ID" value="QGX98645.1"/>
    <property type="molecule type" value="Genomic_DNA"/>
</dbReference>
<evidence type="ECO:0000256" key="1">
    <source>
        <dbReference type="ARBA" id="ARBA00006056"/>
    </source>
</evidence>
<evidence type="ECO:0000256" key="2">
    <source>
        <dbReference type="ARBA" id="ARBA00023002"/>
    </source>
</evidence>
<dbReference type="GO" id="GO:0016491">
    <property type="term" value="F:oxidoreductase activity"/>
    <property type="evidence" value="ECO:0007669"/>
    <property type="project" value="UniProtKB-KW"/>
</dbReference>
<sequence length="365" mass="38622">MLDARAPPSLHETADPARAMTKYSPNTARTEIPSDLAHRIVTGVLTAKGCPRDIAHQVADHLIDADRSGVESHGVWRILPYADYYDSGYLRADARPELRQNDRGAWLVNGQGGIGIPAMSLAVRSVIDHARASGLAAIALEDVGHTGRLGAYAEEAARAGCLLIIIGGGGRKDWRLVAPYGGRKALMSTNPYAIGIPGGNHGPVIVDFATSAAAAGWVYGARIAGAQLPEGVIIDRDGHPSTDPEAYFNGGAILTAGGPKGYALSVAAEMIAEAMLGPVRTECNWLMLALDCSLYQTPTRMQEIAEEILDELRTCPPAPGFDSVEVPGEREAHARARNADRPVSLPTATWTQIAALAATLKLNLD</sequence>
<dbReference type="Pfam" id="PF02615">
    <property type="entry name" value="Ldh_2"/>
    <property type="match status" value="1"/>
</dbReference>
<evidence type="ECO:0000313" key="3">
    <source>
        <dbReference type="EMBL" id="QGX98645.1"/>
    </source>
</evidence>
<reference evidence="4" key="1">
    <citation type="submission" date="2018-12" db="EMBL/GenBank/DDBJ databases">
        <title>Complete genome sequence of Roseovarius sp. MME-070.</title>
        <authorList>
            <person name="Nam Y.-D."/>
            <person name="Kang J."/>
            <person name="Chung W.-H."/>
            <person name="Park Y.S."/>
        </authorList>
    </citation>
    <scope>NUCLEOTIDE SEQUENCE [LARGE SCALE GENOMIC DNA]</scope>
    <source>
        <strain evidence="4">MME-070</strain>
    </source>
</reference>
<proteinExistence type="inferred from homology"/>
<dbReference type="PANTHER" id="PTHR11091">
    <property type="entry name" value="OXIDOREDUCTASE-RELATED"/>
    <property type="match status" value="1"/>
</dbReference>
<dbReference type="InterPro" id="IPR036111">
    <property type="entry name" value="Mal/L-sulfo/L-lacto_DH-like_sf"/>
</dbReference>
<dbReference type="Proteomes" id="UP000428330">
    <property type="component" value="Chromosome"/>
</dbReference>
<dbReference type="KEGG" id="rom:EI983_10305"/>
<name>A0A6I6IPL8_9RHOB</name>
<comment type="similarity">
    <text evidence="1">Belongs to the LDH2/MDH2 oxidoreductase family.</text>
</comment>
<dbReference type="Gene3D" id="3.30.1370.60">
    <property type="entry name" value="Hypothetical oxidoreductase yiak, domain 2"/>
    <property type="match status" value="1"/>
</dbReference>
<evidence type="ECO:0000313" key="4">
    <source>
        <dbReference type="Proteomes" id="UP000428330"/>
    </source>
</evidence>
<keyword evidence="2" id="KW-0560">Oxidoreductase</keyword>
<dbReference type="InterPro" id="IPR043144">
    <property type="entry name" value="Mal/L-sulf/L-lact_DH-like_ah"/>
</dbReference>
<organism evidence="3 4">
    <name type="scientific">Roseovarius faecimaris</name>
    <dbReference type="NCBI Taxonomy" id="2494550"/>
    <lineage>
        <taxon>Bacteria</taxon>
        <taxon>Pseudomonadati</taxon>
        <taxon>Pseudomonadota</taxon>
        <taxon>Alphaproteobacteria</taxon>
        <taxon>Rhodobacterales</taxon>
        <taxon>Roseobacteraceae</taxon>
        <taxon>Roseovarius</taxon>
    </lineage>
</organism>
<protein>
    <submittedName>
        <fullName evidence="3">Ldh family oxidoreductase</fullName>
    </submittedName>
</protein>
<dbReference type="InterPro" id="IPR003767">
    <property type="entry name" value="Malate/L-lactate_DH-like"/>
</dbReference>
<accession>A0A6I6IPL8</accession>
<dbReference type="PANTHER" id="PTHR11091:SF0">
    <property type="entry name" value="MALATE DEHYDROGENASE"/>
    <property type="match status" value="1"/>
</dbReference>
<keyword evidence="4" id="KW-1185">Reference proteome</keyword>